<dbReference type="EMBL" id="JAGSYN010000217">
    <property type="protein sequence ID" value="KAG7661558.1"/>
    <property type="molecule type" value="Genomic_DNA"/>
</dbReference>
<keyword evidence="3" id="KW-1185">Reference proteome</keyword>
<evidence type="ECO:0000256" key="1">
    <source>
        <dbReference type="SAM" id="MobiDB-lite"/>
    </source>
</evidence>
<feature type="compositionally biased region" description="Polar residues" evidence="1">
    <location>
        <begin position="31"/>
        <end position="49"/>
    </location>
</feature>
<dbReference type="Proteomes" id="UP000694255">
    <property type="component" value="Unassembled WGS sequence"/>
</dbReference>
<sequence length="498" mass="55203">MIHNIPSPIQELTLPARIQRNKQHQLRRTENATNDHSFESPPSRTNTIHQYRSLPLPTTFPLMINQENESGSGSSGIVSGGIVGGHVNHSADIDGFSYIQTAPIKLHDQNMEEKLKSLDVSLNNHPSPGDRFPLIKNINLENAAAIAAIIGSNTSETTITNSVINPLFSSSTITPAIDNTNHHHPLSSPMFSFDKPSPVLELARTSNNIALSSSSFEIESSGSVSSPVPYSDLEMSILSPHQPPFDPLIHPSDHPHRLSKRELNARRHSSLSQTGQLENRLFPHYDQFSEFMEERYIRYRPSESQHNNEAILSGKHPFQQDDYGRPKSSTSFVRSFTGWFKNLNKPESISGSQNQSQAIRMPPDLENQLSEGINRSQLDFIRNLKPNSSRSIINPSPIHNSGISGVVASQVISQEPSLSTPVPLYTPKAIPIIEYPLNFEKGGGVGENEDSERRNAIINSLDDDVRDLIDGVDNFLTSCFEGIWSVFVTIGDFFAGLY</sequence>
<dbReference type="GeneID" id="73471727"/>
<name>A0A8J5QGH1_9ASCO</name>
<dbReference type="RefSeq" id="XP_049261791.1">
    <property type="nucleotide sequence ID" value="XM_049408937.1"/>
</dbReference>
<accession>A0A8J5QGH1</accession>
<evidence type="ECO:0000313" key="3">
    <source>
        <dbReference type="Proteomes" id="UP000694255"/>
    </source>
</evidence>
<organism evidence="2 3">
    <name type="scientific">[Candida] subhashii</name>
    <dbReference type="NCBI Taxonomy" id="561895"/>
    <lineage>
        <taxon>Eukaryota</taxon>
        <taxon>Fungi</taxon>
        <taxon>Dikarya</taxon>
        <taxon>Ascomycota</taxon>
        <taxon>Saccharomycotina</taxon>
        <taxon>Pichiomycetes</taxon>
        <taxon>Debaryomycetaceae</taxon>
        <taxon>Spathaspora</taxon>
    </lineage>
</organism>
<dbReference type="AlphaFoldDB" id="A0A8J5QGH1"/>
<dbReference type="OrthoDB" id="3984304at2759"/>
<reference evidence="2 3" key="1">
    <citation type="journal article" date="2021" name="DNA Res.">
        <title>Genome analysis of Candida subhashii reveals its hybrid nature and dual mitochondrial genome conformations.</title>
        <authorList>
            <person name="Mixao V."/>
            <person name="Hegedusova E."/>
            <person name="Saus E."/>
            <person name="Pryszcz L.P."/>
            <person name="Cillingova A."/>
            <person name="Nosek J."/>
            <person name="Gabaldon T."/>
        </authorList>
    </citation>
    <scope>NUCLEOTIDE SEQUENCE [LARGE SCALE GENOMIC DNA]</scope>
    <source>
        <strain evidence="2 3">CBS 10753</strain>
    </source>
</reference>
<evidence type="ECO:0000313" key="2">
    <source>
        <dbReference type="EMBL" id="KAG7661558.1"/>
    </source>
</evidence>
<feature type="region of interest" description="Disordered" evidence="1">
    <location>
        <begin position="22"/>
        <end position="49"/>
    </location>
</feature>
<comment type="caution">
    <text evidence="2">The sequence shown here is derived from an EMBL/GenBank/DDBJ whole genome shotgun (WGS) entry which is preliminary data.</text>
</comment>
<gene>
    <name evidence="2" type="ORF">J8A68_004927</name>
</gene>
<protein>
    <submittedName>
        <fullName evidence="2">Uncharacterized protein</fullName>
    </submittedName>
</protein>
<proteinExistence type="predicted"/>